<accession>A0ABN9RNX3</accession>
<feature type="non-terminal residue" evidence="1">
    <location>
        <position position="61"/>
    </location>
</feature>
<evidence type="ECO:0000313" key="2">
    <source>
        <dbReference type="Proteomes" id="UP001189429"/>
    </source>
</evidence>
<dbReference type="EMBL" id="CAUYUJ010007475">
    <property type="protein sequence ID" value="CAK0820883.1"/>
    <property type="molecule type" value="Genomic_DNA"/>
</dbReference>
<reference evidence="1" key="1">
    <citation type="submission" date="2023-10" db="EMBL/GenBank/DDBJ databases">
        <authorList>
            <person name="Chen Y."/>
            <person name="Shah S."/>
            <person name="Dougan E. K."/>
            <person name="Thang M."/>
            <person name="Chan C."/>
        </authorList>
    </citation>
    <scope>NUCLEOTIDE SEQUENCE [LARGE SCALE GENOMIC DNA]</scope>
</reference>
<name>A0ABN9RNX3_9DINO</name>
<organism evidence="1 2">
    <name type="scientific">Prorocentrum cordatum</name>
    <dbReference type="NCBI Taxonomy" id="2364126"/>
    <lineage>
        <taxon>Eukaryota</taxon>
        <taxon>Sar</taxon>
        <taxon>Alveolata</taxon>
        <taxon>Dinophyceae</taxon>
        <taxon>Prorocentrales</taxon>
        <taxon>Prorocentraceae</taxon>
        <taxon>Prorocentrum</taxon>
    </lineage>
</organism>
<gene>
    <name evidence="1" type="ORF">PCOR1329_LOCUS22387</name>
</gene>
<proteinExistence type="predicted"/>
<sequence length="61" mass="6445">IGVACDAAVQSEGMQVRKAGLEQRPSKVISASPVQQQGLRHEAAPVWPVRPAGVRLCPGEQ</sequence>
<protein>
    <submittedName>
        <fullName evidence="1">Uncharacterized protein</fullName>
    </submittedName>
</protein>
<feature type="non-terminal residue" evidence="1">
    <location>
        <position position="1"/>
    </location>
</feature>
<dbReference type="Proteomes" id="UP001189429">
    <property type="component" value="Unassembled WGS sequence"/>
</dbReference>
<evidence type="ECO:0000313" key="1">
    <source>
        <dbReference type="EMBL" id="CAK0820883.1"/>
    </source>
</evidence>
<comment type="caution">
    <text evidence="1">The sequence shown here is derived from an EMBL/GenBank/DDBJ whole genome shotgun (WGS) entry which is preliminary data.</text>
</comment>
<keyword evidence="2" id="KW-1185">Reference proteome</keyword>